<dbReference type="PANTHER" id="PTHR42927:SF1">
    <property type="entry name" value="HELICASE SUPERFAMILY 1 AND 2 DOMAIN-CONTAINING PROTEIN"/>
    <property type="match status" value="1"/>
</dbReference>
<dbReference type="InterPro" id="IPR007409">
    <property type="entry name" value="Restrct_endonuc_type1_HsdR_N"/>
</dbReference>
<dbReference type="GO" id="GO:0005524">
    <property type="term" value="F:ATP binding"/>
    <property type="evidence" value="ECO:0007669"/>
    <property type="project" value="UniProtKB-KW"/>
</dbReference>
<accession>A0A1H7XJG2</accession>
<evidence type="ECO:0000313" key="3">
    <source>
        <dbReference type="Proteomes" id="UP000199582"/>
    </source>
</evidence>
<dbReference type="STRING" id="1287727.SAMN05443999_12112"/>
<keyword evidence="3" id="KW-1185">Reference proteome</keyword>
<dbReference type="AlphaFoldDB" id="A0A1H7XJG2"/>
<reference evidence="2 3" key="1">
    <citation type="submission" date="2016-10" db="EMBL/GenBank/DDBJ databases">
        <authorList>
            <person name="de Groot N.N."/>
        </authorList>
    </citation>
    <scope>NUCLEOTIDE SEQUENCE [LARGE SCALE GENOMIC DNA]</scope>
    <source>
        <strain evidence="2 3">DSM 100674</strain>
    </source>
</reference>
<sequence>MHRREVSGVSDQMTETHTTADIHREKVFEAHIVACLTDEQGYIERDCATDYSVSYALDTGLLFRFLKTTQPEAWQVLEDHYSVQAEAEVLKRLDKALKDNPTHVVLREGIKLVPNIRFTLCHFKPASNLNPDLTRLYEANILSVMRQVTYSAKNKNAIDIVTFVNGIPVATLEVKNLLTGQNFKHAEKQYRQDRSPAGEPLLTFKRGAIVHFAVDQDNASMATRLMNGKTRFLPFNRGRNGGAGNPDIPGENRVAYLYKDLPEGRAVLSREVLLDLIGRFIHLERGNGKEALIFPRFQQFDAVRKLLADARGHGAGQNYLIQHSAGSGKSNTIAWTAHQIINLHDENDRPLFDTAIIVTDRLVLDRQLQNTIGGLAQTEGVVKKIDGTSRDLKDAILKGARIIITTIQKFGTEHLAAISGQSGKNFAVIIDEAHSSQSGKAAQAMTDALTREADSSEDIEDMVLAFQKARGPQANISFLAFTATPRNVTLERFGRIGSDGKPHPFHLYSMRQAIEEGFILDVLQNYMTYKAYYQLEKTIEDDPAFKGRKAQARVARYASLHPEAIDQQVEVIVEHFRRHVAKELNGQAKAMVVTRSREHALRYWQRLNEYIVKNKYAGLKALVAFSGDLTIDGNVWTEATANGFAETELPRKFDSDAYQILVVAEKYQTGFDQPKLVAMYVDKKLAGLQAVQTLARLNRTHPGKDRTFVLDFQNTMDEIKEAFAPFYEATALEERTDLNQIYDLEQRISTSGYVTKAEVERFADQFFKGDLTTQDRLALEGTVRLAVERFVLDEDEALKEEFRQLLKSFQRFYAFVAQVVSLQDAWLEKLYAYTAWLSRLLPSRDVPADITITDEMLNLSAFRLQEGESGSASLSPGDTTTLDPITEFGANPYTEDEEKSLSEIIESFNDRHGTNFSREDFLRFERVNREILDDEMLDMMRNNPADVVYNAFSQAFFQGMVRMFQGDNEMRSVVMTDRAAREQATRHFFKRAQRQAQGK</sequence>
<dbReference type="GO" id="GO:0009307">
    <property type="term" value="P:DNA restriction-modification system"/>
    <property type="evidence" value="ECO:0007669"/>
    <property type="project" value="UniProtKB-KW"/>
</dbReference>
<dbReference type="Pfam" id="PF04313">
    <property type="entry name" value="HSDR_N"/>
    <property type="match status" value="1"/>
</dbReference>
<dbReference type="SUPFAM" id="SSF52540">
    <property type="entry name" value="P-loop containing nucleoside triphosphate hydrolases"/>
    <property type="match status" value="1"/>
</dbReference>
<dbReference type="GO" id="GO:0009035">
    <property type="term" value="F:type I site-specific deoxyribonuclease activity"/>
    <property type="evidence" value="ECO:0007669"/>
    <property type="project" value="UniProtKB-EC"/>
</dbReference>
<dbReference type="Pfam" id="PF22679">
    <property type="entry name" value="T1R_D3-like"/>
    <property type="match status" value="1"/>
</dbReference>
<dbReference type="PANTHER" id="PTHR42927">
    <property type="entry name" value="HELICASE SUPERFAMILY 1 AND 2 DOMAIN-CONTAINING PROTEIN"/>
    <property type="match status" value="1"/>
</dbReference>
<protein>
    <submittedName>
        <fullName evidence="2">Type I restriction enzyme, R subunit</fullName>
    </submittedName>
</protein>
<dbReference type="InterPro" id="IPR014001">
    <property type="entry name" value="Helicase_ATP-bd"/>
</dbReference>
<dbReference type="InterPro" id="IPR055180">
    <property type="entry name" value="HsdR_RecA-like_helicase_dom_2"/>
</dbReference>
<evidence type="ECO:0000259" key="1">
    <source>
        <dbReference type="PROSITE" id="PS51192"/>
    </source>
</evidence>
<dbReference type="GO" id="GO:0003677">
    <property type="term" value="F:DNA binding"/>
    <property type="evidence" value="ECO:0007669"/>
    <property type="project" value="UniProtKB-KW"/>
</dbReference>
<dbReference type="InterPro" id="IPR040980">
    <property type="entry name" value="SWI2_SNF2"/>
</dbReference>
<name>A0A1H7XJG2_9RHOB</name>
<feature type="domain" description="Helicase ATP-binding" evidence="1">
    <location>
        <begin position="310"/>
        <end position="503"/>
    </location>
</feature>
<dbReference type="SMART" id="SM00487">
    <property type="entry name" value="DEXDc"/>
    <property type="match status" value="1"/>
</dbReference>
<dbReference type="Gene3D" id="3.40.50.300">
    <property type="entry name" value="P-loop containing nucleotide triphosphate hydrolases"/>
    <property type="match status" value="2"/>
</dbReference>
<dbReference type="Pfam" id="PF18766">
    <property type="entry name" value="SWI2_SNF2"/>
    <property type="match status" value="1"/>
</dbReference>
<organism evidence="2 3">
    <name type="scientific">Roseovarius azorensis</name>
    <dbReference type="NCBI Taxonomy" id="1287727"/>
    <lineage>
        <taxon>Bacteria</taxon>
        <taxon>Pseudomonadati</taxon>
        <taxon>Pseudomonadota</taxon>
        <taxon>Alphaproteobacteria</taxon>
        <taxon>Rhodobacterales</taxon>
        <taxon>Roseobacteraceae</taxon>
        <taxon>Roseovarius</taxon>
    </lineage>
</organism>
<proteinExistence type="predicted"/>
<evidence type="ECO:0000313" key="2">
    <source>
        <dbReference type="EMBL" id="SEM33793.1"/>
    </source>
</evidence>
<dbReference type="InterPro" id="IPR027417">
    <property type="entry name" value="P-loop_NTPase"/>
</dbReference>
<dbReference type="EMBL" id="FOAG01000021">
    <property type="protein sequence ID" value="SEM33793.1"/>
    <property type="molecule type" value="Genomic_DNA"/>
</dbReference>
<gene>
    <name evidence="2" type="ORF">SAMN05443999_12112</name>
</gene>
<dbReference type="PROSITE" id="PS51192">
    <property type="entry name" value="HELICASE_ATP_BIND_1"/>
    <property type="match status" value="1"/>
</dbReference>
<dbReference type="Gene3D" id="3.90.1570.50">
    <property type="match status" value="1"/>
</dbReference>
<dbReference type="Proteomes" id="UP000199582">
    <property type="component" value="Unassembled WGS sequence"/>
</dbReference>